<gene>
    <name evidence="2" type="ORF">SAMN06265350_101242</name>
</gene>
<keyword evidence="3" id="KW-1185">Reference proteome</keyword>
<dbReference type="PROSITE" id="PS51729">
    <property type="entry name" value="GNAT_YJDJ"/>
    <property type="match status" value="1"/>
</dbReference>
<dbReference type="Proteomes" id="UP000315971">
    <property type="component" value="Unassembled WGS sequence"/>
</dbReference>
<proteinExistence type="predicted"/>
<sequence>MNTSPIQINVIENTIVKHFEAKVNGYIAFIEYRSSGGYIYLNHTEVPIELEGKGIAKQLVETVLEMIETEGKLLVPLCPYVAAYLKKHPEWKRILAPGYTV</sequence>
<feature type="domain" description="N-acetyltransferase" evidence="1">
    <location>
        <begin position="11"/>
        <end position="96"/>
    </location>
</feature>
<reference evidence="2 3" key="1">
    <citation type="submission" date="2017-05" db="EMBL/GenBank/DDBJ databases">
        <authorList>
            <person name="Varghese N."/>
            <person name="Submissions S."/>
        </authorList>
    </citation>
    <scope>NUCLEOTIDE SEQUENCE [LARGE SCALE GENOMIC DNA]</scope>
    <source>
        <strain evidence="2 3">DSM 21342</strain>
    </source>
</reference>
<evidence type="ECO:0000313" key="2">
    <source>
        <dbReference type="EMBL" id="SMO35723.1"/>
    </source>
</evidence>
<evidence type="ECO:0000259" key="1">
    <source>
        <dbReference type="PROSITE" id="PS51729"/>
    </source>
</evidence>
<organism evidence="2 3">
    <name type="scientific">Solitalea koreensis</name>
    <dbReference type="NCBI Taxonomy" id="543615"/>
    <lineage>
        <taxon>Bacteria</taxon>
        <taxon>Pseudomonadati</taxon>
        <taxon>Bacteroidota</taxon>
        <taxon>Sphingobacteriia</taxon>
        <taxon>Sphingobacteriales</taxon>
        <taxon>Sphingobacteriaceae</taxon>
        <taxon>Solitalea</taxon>
    </lineage>
</organism>
<dbReference type="InterPro" id="IPR045057">
    <property type="entry name" value="Gcn5-rel_NAT"/>
</dbReference>
<protein>
    <recommendedName>
        <fullName evidence="1">N-acetyltransferase domain-containing protein</fullName>
    </recommendedName>
</protein>
<dbReference type="Gene3D" id="3.40.630.30">
    <property type="match status" value="1"/>
</dbReference>
<dbReference type="InterPro" id="IPR016181">
    <property type="entry name" value="Acyl_CoA_acyltransferase"/>
</dbReference>
<dbReference type="RefSeq" id="WP_142600766.1">
    <property type="nucleotide sequence ID" value="NZ_FXSZ01000001.1"/>
</dbReference>
<dbReference type="PANTHER" id="PTHR31435:SF10">
    <property type="entry name" value="BSR4717 PROTEIN"/>
    <property type="match status" value="1"/>
</dbReference>
<dbReference type="AlphaFoldDB" id="A0A521ALQ8"/>
<dbReference type="InterPro" id="IPR031165">
    <property type="entry name" value="GNAT_YJDJ"/>
</dbReference>
<accession>A0A521ALQ8</accession>
<evidence type="ECO:0000313" key="3">
    <source>
        <dbReference type="Proteomes" id="UP000315971"/>
    </source>
</evidence>
<dbReference type="PANTHER" id="PTHR31435">
    <property type="entry name" value="PROTEIN NATD1"/>
    <property type="match status" value="1"/>
</dbReference>
<dbReference type="EMBL" id="FXSZ01000001">
    <property type="protein sequence ID" value="SMO35723.1"/>
    <property type="molecule type" value="Genomic_DNA"/>
</dbReference>
<name>A0A521ALQ8_9SPHI</name>
<dbReference type="OrthoDB" id="1120671at2"/>
<dbReference type="Pfam" id="PF14542">
    <property type="entry name" value="Acetyltransf_CG"/>
    <property type="match status" value="1"/>
</dbReference>
<dbReference type="SUPFAM" id="SSF55729">
    <property type="entry name" value="Acyl-CoA N-acyltransferases (Nat)"/>
    <property type="match status" value="1"/>
</dbReference>